<dbReference type="OrthoDB" id="6715177at2759"/>
<dbReference type="Pfam" id="PF00121">
    <property type="entry name" value="TIM"/>
    <property type="match status" value="1"/>
</dbReference>
<dbReference type="InterPro" id="IPR013785">
    <property type="entry name" value="Aldolase_TIM"/>
</dbReference>
<gene>
    <name evidence="9" type="ORF">EZS28_034314</name>
</gene>
<organism evidence="9 10">
    <name type="scientific">Streblomastix strix</name>
    <dbReference type="NCBI Taxonomy" id="222440"/>
    <lineage>
        <taxon>Eukaryota</taxon>
        <taxon>Metamonada</taxon>
        <taxon>Preaxostyla</taxon>
        <taxon>Oxymonadida</taxon>
        <taxon>Streblomastigidae</taxon>
        <taxon>Streblomastix</taxon>
    </lineage>
</organism>
<dbReference type="InterPro" id="IPR035990">
    <property type="entry name" value="TIM_sf"/>
</dbReference>
<evidence type="ECO:0000256" key="3">
    <source>
        <dbReference type="ARBA" id="ARBA00007422"/>
    </source>
</evidence>
<dbReference type="InterPro" id="IPR020861">
    <property type="entry name" value="Triosephosphate_isomerase_AS"/>
</dbReference>
<dbReference type="UniPathway" id="UPA00138"/>
<dbReference type="GO" id="GO:0004807">
    <property type="term" value="F:triose-phosphate isomerase activity"/>
    <property type="evidence" value="ECO:0007669"/>
    <property type="project" value="UniProtKB-EC"/>
</dbReference>
<dbReference type="EMBL" id="SNRW01015667">
    <property type="protein sequence ID" value="KAA6370158.1"/>
    <property type="molecule type" value="Genomic_DNA"/>
</dbReference>
<keyword evidence="6 8" id="KW-0324">Glycolysis</keyword>
<keyword evidence="5 8" id="KW-0312">Gluconeogenesis</keyword>
<dbReference type="GO" id="GO:0005829">
    <property type="term" value="C:cytosol"/>
    <property type="evidence" value="ECO:0007669"/>
    <property type="project" value="TreeGrafter"/>
</dbReference>
<evidence type="ECO:0000313" key="10">
    <source>
        <dbReference type="Proteomes" id="UP000324800"/>
    </source>
</evidence>
<dbReference type="UniPathway" id="UPA00109">
    <property type="reaction ID" value="UER00189"/>
</dbReference>
<dbReference type="GO" id="GO:0006094">
    <property type="term" value="P:gluconeogenesis"/>
    <property type="evidence" value="ECO:0007669"/>
    <property type="project" value="UniProtKB-UniPathway"/>
</dbReference>
<protein>
    <recommendedName>
        <fullName evidence="8">Triosephosphate isomerase</fullName>
        <ecNumber evidence="8">5.3.1.1</ecNumber>
    </recommendedName>
</protein>
<accession>A0A5J4UHH7</accession>
<dbReference type="PANTHER" id="PTHR21139">
    <property type="entry name" value="TRIOSEPHOSPHATE ISOMERASE"/>
    <property type="match status" value="1"/>
</dbReference>
<evidence type="ECO:0000256" key="7">
    <source>
        <dbReference type="ARBA" id="ARBA00023235"/>
    </source>
</evidence>
<dbReference type="HAMAP" id="MF_00147_B">
    <property type="entry name" value="TIM_B"/>
    <property type="match status" value="1"/>
</dbReference>
<sequence length="252" mass="27159">MPRKGWVGGNWKTNGTKKSVEELVKILNKGVVPFHSKVDIAVAPPHIWLTKVLSDINKNIVVSAQDVNQFGNGAYTGSHSSEILLDAGIKTTLVGHSERRDIFHETDEEIGLKVKKAQEAGLTVIACLGEHKAERDAGKTNDIIFAQIKHIADNVVDWNRLVIAYEPVWAIGTGVVATPDQAQEAHAALRGWIREHVSAEVAEKIRIAYGGSVSAANSAELAKLPDVDGFLVGGASLKPDFVTIVKNLADAH</sequence>
<evidence type="ECO:0000256" key="1">
    <source>
        <dbReference type="ARBA" id="ARBA00004680"/>
    </source>
</evidence>
<dbReference type="GO" id="GO:0006096">
    <property type="term" value="P:glycolytic process"/>
    <property type="evidence" value="ECO:0007669"/>
    <property type="project" value="UniProtKB-UniPathway"/>
</dbReference>
<evidence type="ECO:0000256" key="4">
    <source>
        <dbReference type="ARBA" id="ARBA00011738"/>
    </source>
</evidence>
<dbReference type="GO" id="GO:0019563">
    <property type="term" value="P:glycerol catabolic process"/>
    <property type="evidence" value="ECO:0007669"/>
    <property type="project" value="TreeGrafter"/>
</dbReference>
<comment type="caution">
    <text evidence="9">The sequence shown here is derived from an EMBL/GenBank/DDBJ whole genome shotgun (WGS) entry which is preliminary data.</text>
</comment>
<keyword evidence="7 8" id="KW-0413">Isomerase</keyword>
<dbReference type="AlphaFoldDB" id="A0A5J4UHH7"/>
<dbReference type="CDD" id="cd00311">
    <property type="entry name" value="TIM"/>
    <property type="match status" value="1"/>
</dbReference>
<dbReference type="FunFam" id="3.20.20.70:FF:000020">
    <property type="entry name" value="Triosephosphate isomerase"/>
    <property type="match status" value="1"/>
</dbReference>
<evidence type="ECO:0000256" key="2">
    <source>
        <dbReference type="ARBA" id="ARBA00004742"/>
    </source>
</evidence>
<evidence type="ECO:0000256" key="8">
    <source>
        <dbReference type="RuleBase" id="RU363013"/>
    </source>
</evidence>
<reference evidence="9 10" key="1">
    <citation type="submission" date="2019-03" db="EMBL/GenBank/DDBJ databases">
        <title>Single cell metagenomics reveals metabolic interactions within the superorganism composed of flagellate Streblomastix strix and complex community of Bacteroidetes bacteria on its surface.</title>
        <authorList>
            <person name="Treitli S.C."/>
            <person name="Kolisko M."/>
            <person name="Husnik F."/>
            <person name="Keeling P."/>
            <person name="Hampl V."/>
        </authorList>
    </citation>
    <scope>NUCLEOTIDE SEQUENCE [LARGE SCALE GENOMIC DNA]</scope>
    <source>
        <strain evidence="9">ST1C</strain>
    </source>
</reference>
<dbReference type="Proteomes" id="UP000324800">
    <property type="component" value="Unassembled WGS sequence"/>
</dbReference>
<proteinExistence type="inferred from homology"/>
<dbReference type="NCBIfam" id="TIGR00419">
    <property type="entry name" value="tim"/>
    <property type="match status" value="1"/>
</dbReference>
<dbReference type="InterPro" id="IPR000652">
    <property type="entry name" value="Triosephosphate_isomerase"/>
</dbReference>
<comment type="similarity">
    <text evidence="3 8">Belongs to the triosephosphate isomerase family.</text>
</comment>
<dbReference type="GO" id="GO:0046166">
    <property type="term" value="P:glyceraldehyde-3-phosphate biosynthetic process"/>
    <property type="evidence" value="ECO:0007669"/>
    <property type="project" value="TreeGrafter"/>
</dbReference>
<dbReference type="InterPro" id="IPR022896">
    <property type="entry name" value="TrioseP_Isoase_bac/euk"/>
</dbReference>
<dbReference type="PROSITE" id="PS00171">
    <property type="entry name" value="TIM_1"/>
    <property type="match status" value="1"/>
</dbReference>
<comment type="catalytic activity">
    <reaction evidence="8">
        <text>D-glyceraldehyde 3-phosphate = dihydroxyacetone phosphate</text>
        <dbReference type="Rhea" id="RHEA:18585"/>
        <dbReference type="ChEBI" id="CHEBI:57642"/>
        <dbReference type="ChEBI" id="CHEBI:59776"/>
        <dbReference type="EC" id="5.3.1.1"/>
    </reaction>
</comment>
<dbReference type="SUPFAM" id="SSF51351">
    <property type="entry name" value="Triosephosphate isomerase (TIM)"/>
    <property type="match status" value="1"/>
</dbReference>
<comment type="pathway">
    <text evidence="1 8">Carbohydrate degradation; glycolysis; D-glyceraldehyde 3-phosphate from glycerone phosphate: step 1/1.</text>
</comment>
<dbReference type="Gene3D" id="3.20.20.70">
    <property type="entry name" value="Aldolase class I"/>
    <property type="match status" value="1"/>
</dbReference>
<name>A0A5J4UHH7_9EUKA</name>
<comment type="subunit">
    <text evidence="4">Homodimer.</text>
</comment>
<evidence type="ECO:0000256" key="6">
    <source>
        <dbReference type="ARBA" id="ARBA00023152"/>
    </source>
</evidence>
<evidence type="ECO:0000313" key="9">
    <source>
        <dbReference type="EMBL" id="KAA6370158.1"/>
    </source>
</evidence>
<evidence type="ECO:0000256" key="5">
    <source>
        <dbReference type="ARBA" id="ARBA00022432"/>
    </source>
</evidence>
<comment type="pathway">
    <text evidence="2 8">Carbohydrate biosynthesis; gluconeogenesis.</text>
</comment>
<dbReference type="PANTHER" id="PTHR21139:SF2">
    <property type="entry name" value="TRIOSEPHOSPHATE ISOMERASE"/>
    <property type="match status" value="1"/>
</dbReference>
<dbReference type="PROSITE" id="PS51440">
    <property type="entry name" value="TIM_2"/>
    <property type="match status" value="1"/>
</dbReference>
<dbReference type="EC" id="5.3.1.1" evidence="8"/>